<evidence type="ECO:0000256" key="16">
    <source>
        <dbReference type="SAM" id="MobiDB-lite"/>
    </source>
</evidence>
<evidence type="ECO:0000313" key="20">
    <source>
        <dbReference type="Proteomes" id="UP000805418"/>
    </source>
</evidence>
<reference evidence="19" key="1">
    <citation type="submission" date="2020-03" db="EMBL/GenBank/DDBJ databases">
        <title>Long-read based genome assembly of a Labrador retriever dog.</title>
        <authorList>
            <person name="Eory L."/>
            <person name="Zhang W."/>
            <person name="Schoenebeck J."/>
        </authorList>
    </citation>
    <scope>NUCLEOTIDE SEQUENCE [LARGE SCALE GENOMIC DNA]</scope>
    <source>
        <strain evidence="19">Labrador retriever</strain>
    </source>
</reference>
<dbReference type="FunFam" id="2.60.40.60:FF:000102">
    <property type="entry name" value="Dachsous cadherin-related 1b"/>
    <property type="match status" value="1"/>
</dbReference>
<dbReference type="FunFam" id="2.60.40.60:FF:000140">
    <property type="entry name" value="Dachsous cadherin-related 1"/>
    <property type="match status" value="1"/>
</dbReference>
<keyword evidence="3" id="KW-0597">Phosphoprotein</keyword>
<dbReference type="FunFam" id="2.60.40.60:FF:000104">
    <property type="entry name" value="cadherin-23 isoform X1"/>
    <property type="match status" value="1"/>
</dbReference>
<dbReference type="FunFam" id="2.60.40.60:FF:000158">
    <property type="entry name" value="Dachsous cadherin-related 1"/>
    <property type="match status" value="1"/>
</dbReference>
<feature type="compositionally biased region" description="Gly residues" evidence="16">
    <location>
        <begin position="145"/>
        <end position="155"/>
    </location>
</feature>
<keyword evidence="20" id="KW-1185">Reference proteome</keyword>
<keyword evidence="9 17" id="KW-1133">Transmembrane helix</keyword>
<protein>
    <recommendedName>
        <fullName evidence="13">Protocadherin-16</fullName>
    </recommendedName>
    <alternativeName>
        <fullName evidence="14">Protein dachsous homolog 1</fullName>
    </alternativeName>
</protein>
<dbReference type="FunFam" id="2.60.40.60:FF:000214">
    <property type="entry name" value="Dachsous cadherin-related 1"/>
    <property type="match status" value="1"/>
</dbReference>
<feature type="compositionally biased region" description="Gly residues" evidence="16">
    <location>
        <begin position="42"/>
        <end position="79"/>
    </location>
</feature>
<reference evidence="19" key="2">
    <citation type="submission" date="2025-08" db="UniProtKB">
        <authorList>
            <consortium name="Ensembl"/>
        </authorList>
    </citation>
    <scope>IDENTIFICATION</scope>
    <source>
        <strain evidence="19">Boxer</strain>
    </source>
</reference>
<feature type="domain" description="Cadherin" evidence="18">
    <location>
        <begin position="1716"/>
        <end position="1825"/>
    </location>
</feature>
<feature type="domain" description="Cadherin" evidence="18">
    <location>
        <begin position="2031"/>
        <end position="2134"/>
    </location>
</feature>
<dbReference type="OrthoDB" id="6252479at2759"/>
<dbReference type="FunFam" id="2.60.40.60:FF:000201">
    <property type="entry name" value="Dachsous cadherin-related 1"/>
    <property type="match status" value="1"/>
</dbReference>
<proteinExistence type="predicted"/>
<dbReference type="Proteomes" id="UP000805418">
    <property type="component" value="Chromosome 21"/>
</dbReference>
<sequence>MSRSGWEEGAGRSDPDKAREPGREDRAALGPDPERRTRAGKSRGGGRPGGRWGGRGAGRGARSAGGGGGGGSAGGGRGAGARVTARRAGEGRGGGAGPRRRISHPPRGGCGGGGAPAAAAAAAAGKDGPTARGARTDGRLPGADRGPGGGGGGGRCAAPGPARAGAARGADRGRTAPQDRAREPAPRGETFKHPLVLLLSHHLAPCPPDLPCPLPEFLSYGRILPVVLHQSIRSLPAGKQSRVRKAELEPGPKLDLIRSLSSSWAWSLARSWSPSHNWTALVMQKEAGIAPSCTGMQSSRPLPLLPLLLLLLGTGVSGAWGQAGSLDLQIDEEQPAGTLIGDISAGLPPGTAAPPMYFISAQEGSGVGTDLAIDEHSGVVRTARVLDRERRDRYRFTAVTPDGATVEVTVRVADINDHAPAFPQARAALQIPEHTALGTRYPLEPARDADAGRLGTQGYALSGDGAGETFRLETRPGPDGAPVPELVVTGELDRENRSHYMLQLEAYDGGSPPRRAQALLDVTLLDINDHAPAFNQSRYHAVVSESLAPGSPVLQVYASDADAGANGAVTYEINRRQSEGDGPFSIDAHTGLLRLERPLDFEQRRVHELVVQARDGGAHPELGSAFVTVNVRDANDNQPSMTVIFLSADGSPRVSEAAPPGQLVARISVSDPDDGDFAHVNVSLEGGEGHFALSTQDSVIYLVCVARQLDREERDAYNLRVTATDSGSPPLRAEATFVLHVTDVNDNAPTFDRQLYRPEPLPEVALPGSFVVRVMARDPDQGSNGQVTYSLAPGAHTRWFSIDPTSGIITTAASLDYELEPQPQLIVVATDGGLPPLASSATVSVALQDVNDNEPQFQRTFYNASLPEGTQPGTCFLQVTATDADSGPFGLLSYSLGAGLGAPGSPPFRIDAHTGDVCTTRTLDRDQGPSSFDFTVTAVDGGGLKSMVYVKVFVSDENDNPPQFYPWEYAASLSAQSTPGTAVLRVRAHDPDQGPHGRLTYHILAGNNPPLFALDEHSGLLTVAWPLARRANSVVQLEIGAQDGGGLQAEPSARVNVSIVPGTPVPPVFEQLQYVFSVPEDVAPGTSVGIVQARNPPGRLGSVTLALSGGDPRGLFSLDGASGLLQTLRPLDRELLGPVLELEVRAGSGVPPAFAVARVRVLLDDVNDNSPAFPAPEDTVLLPPNTAPGTPIYTLRALDPDAGINSRVTFTLLAGGGGAFTVDPTTGHVRLMGPLGPPGGPAHELELEARDGGSPPRTSHFRLRVVVQDLGTRGLAPHFDSPTYRVDLPSGTTPGTQVLQVRAQAPDGGPITYHLAADGPSSPFGLEPQTGWLWVRAALDREAQELYTLKVMAVSGSKAELGQQTGTATVRVSILNQNDHSPRLSEEPTFLAVAENQPPGTSVGRVFATDRDSGPNGRLTYSLRPLSEDSKAFRIHPQTGEMTTLQTLDRERQSSYQLLVQVQDGGSPPRSTTGTVHIAVLDLNDNSPSFLQASGAAGGGLPVQVPDRVPPGTLVTTLQAKDPDEGENGTILYTLTGPGSELFSLHPHSGELLTAAPLIRAERPHYVLTLSAHDQGSPPRSSSLQLLVQVLPSVRSAEPAPDPSEPDPAAPVPVVLTVTAAEGLQPGSLLGSVAAPEPAGVGALTYTLVGGADPEGTFALDASSGRLYLARPLDFEAGPAWRALTVRAEGPGGAGARLLRVQVRVQDENEHAPAFARDPLALALPENPDPGAALYTFRASDADGPGPNSDVRYRLLRQEPPVPALRLDARTGALSAPRGLDREATPALLLLVEATDRPANASRRRAARVSARVFVTDENDNAPVFASPSRVRIPEDQPPGPVALHVVARDPDLGEAARVSYRLAAGGDGYFRLHSGTGALSVVRSLDREQRAEHLLTVVASDHGSPPRSATQLLTVSVADVNDEAPAFQQQEYSVLLRENSPPGTSLLTLRATDPDLGANGQVTYGGISGESFSLDPDTGVLTTLRALDREEQEEINLTVYARDRGSPPLLTHVTVRVAVEDENDHAPTFGSAHLSLEVPEGQDPQTLTVLRASDPDVGANGQLQYRILDGDSSGAFVLDLTSGEFGTMRPLDREVEPAFQLRIEARDGGQPALSATLLVTVTVLDANDHAPAFPVPAYSVEVPEDAPAGTLLLQLQAHDPDAGANGRVTYYLGTGAAGAFLLEPSSGELRTAIALDREQCSSYAFSVSAVDGAAAGPLSTTVPVTITVRDVNDHAPTFPTSPLRLRLPRPGPSLSTPTLALATLRAEDRDAGANASILYRLAGTPPPGTTVDSYTGEIRVARSPVALGPRDRVLFVVATDLGRPARSATGVVIVGLQGESERGPRFPRATSEAMLRENAPPGTPIISPKAVHAGGSNGPIIYSILSGNEKGTFSIQPSTGAITVRSAEGLDFEASPRLRLVLQAESGGAFAFSVLTLTLQDANDNAPRFLRPHYVAFLPESRPLEGPLLQVEADDLDQGPSGQISYSLAASQPARGLFHVDPATGTITTTAILDREIWAETRLVLMATDRGSPALVGSATLTVMVIDTNDNRPTIPQPWELRVSEDALLGSEIAQVTGNDVDSGPVLWYVLSPSGPQDPFSIGRYGGRLSLTGPLDFEQRDRYHLQLLAHDGPHEGHANLTVFVEDVNDNAPAFSQSLYQVTLLEHTPPGSAILSVSATDQDSGANGHISYHLASPAEGFSVDPNNGTLFTTVGTVALGHEGPGVVDVVLEARDHGMPGRAARATVHVQLQDQNDHTPSFTLPHYRVAVTEDLPPGSTLLTLEATDADGSRTHATVDYSIVSGNRGRVFQLEPRLAETGEGGGLGPRALGCLVLLESLDFESLTQYNLTVAAADRGQPPRSSAVPVTVTVLDVNDNPPVFTRASYRMAVPEDTPVGAELLHVEASDADPGPHGLVRFTLSSGDPSGLFELDENSGALRLARPLDCETQARHQLVVQAADPAGAHFALAPVTIEVQDVNDHGPVFPLSLLSTSLAENQPPGTLVTTLHAIDGDAGAFGRLRYTLLEAGPGPEGREAFALNSSTGELRARVAFDYEHTGSFQLLVGAADAGNLSASVTVSVLVTGEDEYDPVFLAPAFHFQVPEGARRGYSLGHVQATDEDGGADGLVLYSLATSSPYFGINQTTGALYLRVDSRAPGSGTGTSGSGGRTRREAPRELRLEVVARGPLPGSRSATVPVTVDITHTALGLAPDLNLLLVGAVAASLGVVVVLALAALVLGLVRARSRKAEAAPGPMSQAAPLSSGSLQKLGREPPSPPPSEHLYHQTLPSYGGPGAGGPYPRGGSLDPSHSSGRGSAEAAEDDEIRMINEFPRVASVASSLAARGPDSGIQQDADGLSDTSCEPPAPDTWYKGRKAGLLLPGAGATLYREEGPPATATAFLGGCGLSPAPTGDYGFPADGKPCVAGALTAIVAGEEELRGSYNWDYLLSWCPQFQPLASVFTEIARLKDEARPCPPAPRIDPPPLITAVAHPGAKSVPPKPASTAATRAIFPPASHRSPISHEGSLSSAAMSPSFSPSLSPLAARSPVVSPFGVAQGPSASALSAESGLEPPDDTELHI</sequence>
<feature type="domain" description="Cadherin" evidence="18">
    <location>
        <begin position="1070"/>
        <end position="1173"/>
    </location>
</feature>
<evidence type="ECO:0000256" key="12">
    <source>
        <dbReference type="ARBA" id="ARBA00062150"/>
    </source>
</evidence>
<dbReference type="FunFam" id="2.60.40.60:FF:000081">
    <property type="entry name" value="protocadherin Fat 4"/>
    <property type="match status" value="1"/>
</dbReference>
<feature type="region of interest" description="Disordered" evidence="16">
    <location>
        <begin position="3340"/>
        <end position="3366"/>
    </location>
</feature>
<feature type="domain" description="Cadherin" evidence="18">
    <location>
        <begin position="3093"/>
        <end position="3212"/>
    </location>
</feature>
<feature type="region of interest" description="Disordered" evidence="16">
    <location>
        <begin position="1"/>
        <end position="189"/>
    </location>
</feature>
<dbReference type="PANTHER" id="PTHR24025">
    <property type="entry name" value="DESMOGLEIN FAMILY MEMBER"/>
    <property type="match status" value="1"/>
</dbReference>
<evidence type="ECO:0000256" key="13">
    <source>
        <dbReference type="ARBA" id="ARBA00072299"/>
    </source>
</evidence>
<dbReference type="Gene3D" id="2.60.40.60">
    <property type="entry name" value="Cadherins"/>
    <property type="match status" value="27"/>
</dbReference>
<dbReference type="SMART" id="SM00112">
    <property type="entry name" value="CA"/>
    <property type="match status" value="27"/>
</dbReference>
<keyword evidence="8" id="KW-0130">Cell adhesion</keyword>
<evidence type="ECO:0000256" key="8">
    <source>
        <dbReference type="ARBA" id="ARBA00022889"/>
    </source>
</evidence>
<organism evidence="19 20">
    <name type="scientific">Canis lupus familiaris</name>
    <name type="common">Dog</name>
    <name type="synonym">Canis familiaris</name>
    <dbReference type="NCBI Taxonomy" id="9615"/>
    <lineage>
        <taxon>Eukaryota</taxon>
        <taxon>Metazoa</taxon>
        <taxon>Chordata</taxon>
        <taxon>Craniata</taxon>
        <taxon>Vertebrata</taxon>
        <taxon>Euteleostomi</taxon>
        <taxon>Mammalia</taxon>
        <taxon>Eutheria</taxon>
        <taxon>Laurasiatheria</taxon>
        <taxon>Carnivora</taxon>
        <taxon>Caniformia</taxon>
        <taxon>Canidae</taxon>
        <taxon>Canis</taxon>
    </lineage>
</organism>
<dbReference type="FunFam" id="2.60.40.60:FF:000254">
    <property type="entry name" value="Dachsous cadherin-related 1"/>
    <property type="match status" value="1"/>
</dbReference>
<keyword evidence="7 15" id="KW-0106">Calcium</keyword>
<feature type="region of interest" description="Disordered" evidence="16">
    <location>
        <begin position="3247"/>
        <end position="3319"/>
    </location>
</feature>
<feature type="domain" description="Cadherin" evidence="18">
    <location>
        <begin position="2262"/>
        <end position="2347"/>
    </location>
</feature>
<feature type="domain" description="Cadherin" evidence="18">
    <location>
        <begin position="858"/>
        <end position="964"/>
    </location>
</feature>
<feature type="domain" description="Cadherin" evidence="18">
    <location>
        <begin position="761"/>
        <end position="857"/>
    </location>
</feature>
<evidence type="ECO:0000256" key="2">
    <source>
        <dbReference type="ARBA" id="ARBA00022475"/>
    </source>
</evidence>
<gene>
    <name evidence="19" type="primary">DCHS1</name>
    <name evidence="19" type="synonym">MRPL17</name>
</gene>
<feature type="domain" description="Cadherin" evidence="18">
    <location>
        <begin position="423"/>
        <end position="534"/>
    </location>
</feature>
<dbReference type="FunCoup" id="A0A8I3NMG8">
    <property type="interactions" value="12"/>
</dbReference>
<feature type="domain" description="Cadherin" evidence="18">
    <location>
        <begin position="2556"/>
        <end position="2655"/>
    </location>
</feature>
<feature type="domain" description="Cadherin" evidence="18">
    <location>
        <begin position="535"/>
        <end position="641"/>
    </location>
</feature>
<dbReference type="GO" id="GO:0003273">
    <property type="term" value="P:cell migration involved in endocardial cushion formation"/>
    <property type="evidence" value="ECO:0007669"/>
    <property type="project" value="Ensembl"/>
</dbReference>
<dbReference type="InterPro" id="IPR050971">
    <property type="entry name" value="Cadherin-domain_protein"/>
</dbReference>
<dbReference type="GO" id="GO:0005509">
    <property type="term" value="F:calcium ion binding"/>
    <property type="evidence" value="ECO:0007669"/>
    <property type="project" value="UniProtKB-UniRule"/>
</dbReference>
<dbReference type="PROSITE" id="PS00232">
    <property type="entry name" value="CADHERIN_1"/>
    <property type="match status" value="11"/>
</dbReference>
<dbReference type="FunFam" id="2.60.40.60:FF:000007">
    <property type="entry name" value="Protocadherin alpha 2"/>
    <property type="match status" value="1"/>
</dbReference>
<reference evidence="19" key="3">
    <citation type="submission" date="2025-09" db="UniProtKB">
        <authorList>
            <consortium name="Ensembl"/>
        </authorList>
    </citation>
    <scope>IDENTIFICATION</scope>
    <source>
        <strain evidence="19">Boxer</strain>
    </source>
</reference>
<feature type="domain" description="Cadherin" evidence="18">
    <location>
        <begin position="2135"/>
        <end position="2239"/>
    </location>
</feature>
<dbReference type="PRINTS" id="PR00205">
    <property type="entry name" value="CADHERIN"/>
</dbReference>
<dbReference type="FunFam" id="2.60.40.60:FF:000150">
    <property type="entry name" value="Dachsous cadherin-related 1"/>
    <property type="match status" value="1"/>
</dbReference>
<feature type="domain" description="Cadherin" evidence="18">
    <location>
        <begin position="1385"/>
        <end position="1490"/>
    </location>
</feature>
<feature type="domain" description="Cadherin" evidence="18">
    <location>
        <begin position="2986"/>
        <end position="3092"/>
    </location>
</feature>
<dbReference type="FunFam" id="2.60.40.60:FF:000153">
    <property type="entry name" value="Dachsous cadherin-related 2"/>
    <property type="match status" value="1"/>
</dbReference>
<feature type="domain" description="Cadherin" evidence="18">
    <location>
        <begin position="1503"/>
        <end position="1601"/>
    </location>
</feature>
<evidence type="ECO:0000313" key="19">
    <source>
        <dbReference type="Ensembl" id="ENSCAFP00845012572.1"/>
    </source>
</evidence>
<evidence type="ECO:0000256" key="4">
    <source>
        <dbReference type="ARBA" id="ARBA00022692"/>
    </source>
</evidence>
<feature type="domain" description="Cadherin" evidence="18">
    <location>
        <begin position="322"/>
        <end position="422"/>
    </location>
</feature>
<feature type="domain" description="Cadherin" evidence="18">
    <location>
        <begin position="1174"/>
        <end position="1279"/>
    </location>
</feature>
<dbReference type="InterPro" id="IPR015919">
    <property type="entry name" value="Cadherin-like_sf"/>
</dbReference>
<feature type="domain" description="Cadherin" evidence="18">
    <location>
        <begin position="2451"/>
        <end position="2556"/>
    </location>
</feature>
<feature type="compositionally biased region" description="Low complexity" evidence="16">
    <location>
        <begin position="116"/>
        <end position="125"/>
    </location>
</feature>
<dbReference type="GO" id="GO:0007156">
    <property type="term" value="P:homophilic cell adhesion via plasma membrane adhesion molecules"/>
    <property type="evidence" value="ECO:0007669"/>
    <property type="project" value="InterPro"/>
</dbReference>
<evidence type="ECO:0000256" key="15">
    <source>
        <dbReference type="PROSITE-ProRule" id="PRU00043"/>
    </source>
</evidence>
<feature type="domain" description="Cadherin" evidence="18">
    <location>
        <begin position="654"/>
        <end position="751"/>
    </location>
</feature>
<dbReference type="CDD" id="cd11304">
    <property type="entry name" value="Cadherin_repeat"/>
    <property type="match status" value="27"/>
</dbReference>
<evidence type="ECO:0000256" key="17">
    <source>
        <dbReference type="SAM" id="Phobius"/>
    </source>
</evidence>
<evidence type="ECO:0000256" key="7">
    <source>
        <dbReference type="ARBA" id="ARBA00022837"/>
    </source>
</evidence>
<dbReference type="FunFam" id="2.60.40.60:FF:000235">
    <property type="entry name" value="Dachsous cadherin-related 1"/>
    <property type="match status" value="1"/>
</dbReference>
<feature type="domain" description="Cadherin" evidence="18">
    <location>
        <begin position="2656"/>
        <end position="2761"/>
    </location>
</feature>
<evidence type="ECO:0000256" key="5">
    <source>
        <dbReference type="ARBA" id="ARBA00022729"/>
    </source>
</evidence>
<evidence type="ECO:0000256" key="6">
    <source>
        <dbReference type="ARBA" id="ARBA00022737"/>
    </source>
</evidence>
<keyword evidence="4 17" id="KW-0812">Transmembrane</keyword>
<feature type="domain" description="Cadherin" evidence="18">
    <location>
        <begin position="2762"/>
        <end position="2881"/>
    </location>
</feature>
<comment type="subunit">
    <text evidence="12">Heterophilic interaction with FAT4; this interaction affects their respective protein levels.</text>
</comment>
<keyword evidence="10 17" id="KW-0472">Membrane</keyword>
<evidence type="ECO:0000256" key="3">
    <source>
        <dbReference type="ARBA" id="ARBA00022553"/>
    </source>
</evidence>
<dbReference type="GeneTree" id="ENSGT00940000161822"/>
<dbReference type="PANTHER" id="PTHR24025:SF22">
    <property type="entry name" value="CADHERIN DOMAIN-CONTAINING PROTEIN"/>
    <property type="match status" value="1"/>
</dbReference>
<feature type="compositionally biased region" description="Low complexity" evidence="16">
    <location>
        <begin position="156"/>
        <end position="168"/>
    </location>
</feature>
<dbReference type="GO" id="GO:0016477">
    <property type="term" value="P:cell migration"/>
    <property type="evidence" value="ECO:0000318"/>
    <property type="project" value="GO_Central"/>
</dbReference>
<feature type="domain" description="Cadherin" evidence="18">
    <location>
        <begin position="2348"/>
        <end position="2450"/>
    </location>
</feature>
<dbReference type="FunFam" id="2.60.40.60:FF:000060">
    <property type="entry name" value="Putative cadherin-23"/>
    <property type="match status" value="1"/>
</dbReference>
<dbReference type="FunFam" id="2.60.40.60:FF:000020">
    <property type="entry name" value="Dachsous cadherin-related 1b"/>
    <property type="match status" value="11"/>
</dbReference>
<feature type="compositionally biased region" description="Low complexity" evidence="16">
    <location>
        <begin position="3555"/>
        <end position="3568"/>
    </location>
</feature>
<accession>A0A8I3NMG8</accession>
<feature type="domain" description="Cadherin" evidence="18">
    <location>
        <begin position="1612"/>
        <end position="1715"/>
    </location>
</feature>
<feature type="domain" description="Cadherin" evidence="18">
    <location>
        <begin position="2882"/>
        <end position="2985"/>
    </location>
</feature>
<feature type="compositionally biased region" description="Basic and acidic residues" evidence="16">
    <location>
        <begin position="1"/>
        <end position="37"/>
    </location>
</feature>
<evidence type="ECO:0000256" key="10">
    <source>
        <dbReference type="ARBA" id="ARBA00023136"/>
    </source>
</evidence>
<dbReference type="Ensembl" id="ENSCAFT00845016164.1">
    <property type="protein sequence ID" value="ENSCAFP00845012572.1"/>
    <property type="gene ID" value="ENSCAFG00845009119.1"/>
</dbReference>
<dbReference type="InterPro" id="IPR002126">
    <property type="entry name" value="Cadherin-like_dom"/>
</dbReference>
<feature type="region of interest" description="Disordered" evidence="16">
    <location>
        <begin position="3512"/>
        <end position="3577"/>
    </location>
</feature>
<keyword evidence="11" id="KW-0325">Glycoprotein</keyword>
<feature type="transmembrane region" description="Helical" evidence="17">
    <location>
        <begin position="3214"/>
        <end position="3240"/>
    </location>
</feature>
<evidence type="ECO:0000256" key="1">
    <source>
        <dbReference type="ARBA" id="ARBA00004251"/>
    </source>
</evidence>
<dbReference type="FunFam" id="2.60.40.60:FF:000035">
    <property type="entry name" value="Protocadherin Fat 3"/>
    <property type="match status" value="2"/>
</dbReference>
<dbReference type="GO" id="GO:0003192">
    <property type="term" value="P:mitral valve formation"/>
    <property type="evidence" value="ECO:0007669"/>
    <property type="project" value="Ensembl"/>
</dbReference>
<dbReference type="GO" id="GO:0016342">
    <property type="term" value="C:catenin complex"/>
    <property type="evidence" value="ECO:0000318"/>
    <property type="project" value="GO_Central"/>
</dbReference>
<comment type="subcellular location">
    <subcellularLocation>
        <location evidence="1">Cell membrane</location>
        <topology evidence="1">Single-pass type I membrane protein</topology>
    </subcellularLocation>
</comment>
<dbReference type="InterPro" id="IPR020894">
    <property type="entry name" value="Cadherin_CS"/>
</dbReference>
<feature type="compositionally biased region" description="Low complexity" evidence="16">
    <location>
        <begin position="3523"/>
        <end position="3545"/>
    </location>
</feature>
<dbReference type="FunFam" id="2.60.40.60:FF:000225">
    <property type="entry name" value="Dachsous cadherin-related 1"/>
    <property type="match status" value="1"/>
</dbReference>
<dbReference type="Pfam" id="PF00028">
    <property type="entry name" value="Cadherin"/>
    <property type="match status" value="23"/>
</dbReference>
<feature type="domain" description="Cadherin" evidence="18">
    <location>
        <begin position="1929"/>
        <end position="2030"/>
    </location>
</feature>
<feature type="domain" description="Cadherin" evidence="18">
    <location>
        <begin position="1825"/>
        <end position="1928"/>
    </location>
</feature>
<dbReference type="GO" id="GO:0008013">
    <property type="term" value="F:beta-catenin binding"/>
    <property type="evidence" value="ECO:0000318"/>
    <property type="project" value="GO_Central"/>
</dbReference>
<keyword evidence="2" id="KW-1003">Cell membrane</keyword>
<keyword evidence="6" id="KW-0677">Repeat</keyword>
<dbReference type="GO" id="GO:0098742">
    <property type="term" value="P:cell-cell adhesion via plasma-membrane adhesion molecules"/>
    <property type="evidence" value="ECO:0000318"/>
    <property type="project" value="GO_Central"/>
</dbReference>
<dbReference type="SUPFAM" id="SSF49313">
    <property type="entry name" value="Cadherin-like"/>
    <property type="match status" value="27"/>
</dbReference>
<evidence type="ECO:0000256" key="9">
    <source>
        <dbReference type="ARBA" id="ARBA00022989"/>
    </source>
</evidence>
<feature type="region of interest" description="Disordered" evidence="16">
    <location>
        <begin position="1396"/>
        <end position="1416"/>
    </location>
</feature>
<feature type="domain" description="Cadherin" evidence="18">
    <location>
        <begin position="1280"/>
        <end position="1390"/>
    </location>
</feature>
<dbReference type="PROSITE" id="PS50268">
    <property type="entry name" value="CADHERIN_2"/>
    <property type="match status" value="27"/>
</dbReference>
<feature type="domain" description="Cadherin" evidence="18">
    <location>
        <begin position="965"/>
        <end position="1069"/>
    </location>
</feature>
<feature type="compositionally biased region" description="Gly residues" evidence="16">
    <location>
        <begin position="3290"/>
        <end position="3299"/>
    </location>
</feature>
<name>A0A8I3NMG8_CANLF</name>
<keyword evidence="5" id="KW-0732">Signal</keyword>
<evidence type="ECO:0000259" key="18">
    <source>
        <dbReference type="PROSITE" id="PS50268"/>
    </source>
</evidence>
<evidence type="ECO:0000256" key="14">
    <source>
        <dbReference type="ARBA" id="ARBA00079083"/>
    </source>
</evidence>
<feature type="compositionally biased region" description="Basic and acidic residues" evidence="16">
    <location>
        <begin position="169"/>
        <end position="189"/>
    </location>
</feature>
<dbReference type="GO" id="GO:0045296">
    <property type="term" value="F:cadherin binding"/>
    <property type="evidence" value="ECO:0000318"/>
    <property type="project" value="GO_Central"/>
</dbReference>
<evidence type="ECO:0000256" key="11">
    <source>
        <dbReference type="ARBA" id="ARBA00023180"/>
    </source>
</evidence>